<dbReference type="Pfam" id="PF19406">
    <property type="entry name" value="PKD_5"/>
    <property type="match status" value="6"/>
</dbReference>
<evidence type="ECO:0000313" key="5">
    <source>
        <dbReference type="Proteomes" id="UP000199226"/>
    </source>
</evidence>
<feature type="domain" description="PKD-like" evidence="3">
    <location>
        <begin position="445"/>
        <end position="525"/>
    </location>
</feature>
<dbReference type="SUPFAM" id="SSF141072">
    <property type="entry name" value="CalX-like"/>
    <property type="match status" value="1"/>
</dbReference>
<dbReference type="RefSeq" id="WP_090704476.1">
    <property type="nucleotide sequence ID" value="NZ_FNHH01000012.1"/>
</dbReference>
<dbReference type="STRING" id="990371.SAMN05421813_11261"/>
<dbReference type="Pfam" id="PF13585">
    <property type="entry name" value="CHU_C"/>
    <property type="match status" value="1"/>
</dbReference>
<feature type="domain" description="PKD-like" evidence="3">
    <location>
        <begin position="1743"/>
        <end position="1824"/>
    </location>
</feature>
<evidence type="ECO:0000259" key="3">
    <source>
        <dbReference type="Pfam" id="PF19406"/>
    </source>
</evidence>
<feature type="domain" description="Ig-like" evidence="2">
    <location>
        <begin position="176"/>
        <end position="258"/>
    </location>
</feature>
<dbReference type="InterPro" id="IPR044023">
    <property type="entry name" value="Ig_7"/>
</dbReference>
<feature type="domain" description="PKD-like" evidence="3">
    <location>
        <begin position="968"/>
        <end position="1048"/>
    </location>
</feature>
<keyword evidence="1" id="KW-0472">Membrane</keyword>
<keyword evidence="5" id="KW-1185">Reference proteome</keyword>
<name>A0A1G9T9C5_9SPHI</name>
<organism evidence="4 5">
    <name type="scientific">Daejeonella rubra</name>
    <dbReference type="NCBI Taxonomy" id="990371"/>
    <lineage>
        <taxon>Bacteria</taxon>
        <taxon>Pseudomonadati</taxon>
        <taxon>Bacteroidota</taxon>
        <taxon>Sphingobacteriia</taxon>
        <taxon>Sphingobacteriales</taxon>
        <taxon>Sphingobacteriaceae</taxon>
        <taxon>Daejeonella</taxon>
    </lineage>
</organism>
<keyword evidence="1" id="KW-0812">Transmembrane</keyword>
<dbReference type="OrthoDB" id="1488276at2"/>
<dbReference type="SUPFAM" id="SSF48726">
    <property type="entry name" value="Immunoglobulin"/>
    <property type="match status" value="1"/>
</dbReference>
<dbReference type="Pfam" id="PF19081">
    <property type="entry name" value="Ig_7"/>
    <property type="match status" value="1"/>
</dbReference>
<feature type="domain" description="PKD-like" evidence="3">
    <location>
        <begin position="1834"/>
        <end position="1917"/>
    </location>
</feature>
<dbReference type="InterPro" id="IPR025667">
    <property type="entry name" value="SprB_repeat"/>
</dbReference>
<dbReference type="InterPro" id="IPR013783">
    <property type="entry name" value="Ig-like_fold"/>
</dbReference>
<proteinExistence type="predicted"/>
<dbReference type="Pfam" id="PF17963">
    <property type="entry name" value="Big_9"/>
    <property type="match status" value="1"/>
</dbReference>
<evidence type="ECO:0000259" key="2">
    <source>
        <dbReference type="Pfam" id="PF19081"/>
    </source>
</evidence>
<feature type="transmembrane region" description="Helical" evidence="1">
    <location>
        <begin position="7"/>
        <end position="26"/>
    </location>
</feature>
<feature type="domain" description="PKD-like" evidence="3">
    <location>
        <begin position="1057"/>
        <end position="1138"/>
    </location>
</feature>
<dbReference type="Proteomes" id="UP000199226">
    <property type="component" value="Unassembled WGS sequence"/>
</dbReference>
<sequence>MKNFFNFILAPVSVWIKFFLFIILFITNAQNGTAQCFTNSSTRFYTCESPLTFRLPANSGVNAPSGPNYGSCSTAGQRLGNAQWLIFKATENGQINLTTTLATGGVNIWVWGGFDTQPTSCSSLNNLNICGQFDHNDPITPFTVVKDKWYVVLLSGLLGSASDFTISGTGPANIPAPIVPSQARCSSGTITLTASGAQIGEKYNWYDNNGILLQSSENSQYVTPVLNTTTQYSVSISVTTNTGTTCESNKTPVTASINNLPVINNPLSQAVCLGLPLNLSVTVSSELSSSYQWRKDGVSISGANNNTFNIPSVASTDAGSYDIIVTNGCGSVTSSAAVVTINPLPTVTVPVSFNACAGSSIPASSFSSNPTGATYTWTNSNTAIGLAASGTGNLPSFTAINTGTTNLSATITVTPIINGCTGPTSSYTITIFPLPVLLAPANITSCAGTTIASSSFSSTPAGATYSWTNSNTAIGLAASGTGNVPSFTAINTTAAAISASITVTPTINGCAGNPITYTITVNPLPVIVSASATSESVCDARNGTITINATGAAPLEYSINGGSTFLQNGGAFTGLAAGSYSVMVRNASGCTTAGPTLSVSSPGAPPAPEITAVISPICQGGTINITIANPDPLATYSWTGPLGFTANGTSITRTNATTAMSGNYAVTARIGSCVSTAKTFSLIVDPLPVVTVPANMIYCAGASIPAGSFISTPAGATYTWTNSNPAIGLSASGSGDMPVFTALNSGSAPITATITVTPLLNGCTGAPASYTITVNPLPVVNLPANTVICTGATVPAALFTSTPAGATFSWSNSNTAIGLAASGTGNIPSFTAINPGSAPISATLTVTPMVNGCTGPSRTYTITVNPLPTVTVPLSFNACAGSSIPASSFSSNPTGATYTWTNSNTAIGLPASGAGNLPSFTAINTGTTNLSATITVTPIINGCTGPTSSYNITVFPLPVMLAPANITSCAGTTIASSSFSSTPAGATYSWTNSNTAIGLAASGTGNVPSFTALNTTAAAISASITVTPTINGCAGNPITYTITVNPLPRVSGPGNSTVCAGSTIPATNFASNITGTTYIWTNSNSAIGLPVSGTGNIPAFITLNSTISAISAIITITPIVNGCSGPSLSYTISVNPLPQIIKAIATDESKCNINDGTITITADGVQPLEFSVNGGATFVRNGGNFTGLPAGSYSVMVRNPTGCIITGPSLSVSSPGAPPQPEINAFVSPVCQGEPLILSILNPDPLATYTWTGPLGFNASGASIIRSNSDPSMSGSYAVTATVNSCVSISKNFSLTVSPLPIISVPASQIFCEGSTVPSSSFNSTPPGATISWSNSNPEIGLAASGNGNIPAFTAVNNSNSPITATITVIPSLNNCTGAEYNFTITINPLPTVIVPASSIICAGTTVPSTNFTSSPPGTVLIWTNSNPAIGLPASGTGNIPSFIATNTAVSGITAVITVSPSLNGCTGPSSSYTITVNPIPIITSTAVTNETACNLSNGTISITASGTEPLEYSINGGNTFIQNGGNFTGLAAGSYSVVVRNASGCLFTGPSLSITSPGAPPQPTVNPFLSPVCQGEPLVLSVQNPDPLATYQWTGPKGFTGSGPSITRLNSDPSMSGTYAVTASINSCVSVSRVFNITVNQLPTVIVPENLTFCKGSAVPETIFNSTPPGATISWTNSHPVIGLAASGYTKVPGFIAINNTTAPITATITVTATLNNCIGPSSSYTITINPTPTVVTPGNLTVCAASAVSASNFSSNITGTTFTWTNSNTTIGLAASGSGNVPAFKADNNTTSAKTATITVTPIVNGCTGPSFSYSITVKPLPKVSNAILTQAICTGSASKEVVITSNIPGTTFTWTATASPNLQGYLTSGTNTIPAQSITNNSLNAGTVTYSITPFYNGCAGTVSIYTIVVHPLPTATLSGGKTACYGATTTLSVQLTGTAPWTITYTDGITPQTISGIGSNTYTFNVSSNATKTYTITSVSDAFSCSNTGTGNAVVVQPASAITASASSINVSCYGSNNGSIKIESASGGFGNYEYSIDLGKNWQSGTNFTGLTNGNYQVYVRDAAHPECITVISPDIRISQPAAPLSLTFTRTDVSCFGGQNGSLKITASGGTAPYTYKWADGQTIKDISNLKAGTYTLIITDSNGCILTESISIREPNEPLKISFVKTDATCFGSPSGSINISVNGGTMPYTYKWSNNESTEDIKNLAPNTTYALTVVDANGCTETQSILIDQPEVLKASLTVKNTTCKISTDGMIAATITGGTKPYTLKWTGLPQTENTINNLAPGRYELLVTDANGCTTLVSADLLAGNCAPIAVDDYFKTDEEIQISGSVALNDFDRQDETISFMLTSNPKNGTITFGANGAFVYKPNVGFWGIETINYRVCNTSGLCATATLKIEVFPFTIVSLTPSLSTVNEGKKTTVTARLLRPFKDDVIIRVAYRGRAVKNRDYVLLDQFQDIRIPRGKISTTEKITIAALTDDEQEGDEDVIIDIISSSDPLVRIGSGAVVIIGDIYPPEASIPVTVKNEVPINPDIKPDPLISANNDGLGNEFFKIENIVSFPDNLVLIFNRWGNEVFRLNGYNESDRVFKGYANTGMLTNTGTPLTDGVYYYLITTNRIINGKTITGLNKGYLILKR</sequence>
<dbReference type="Gene3D" id="2.60.40.740">
    <property type="match status" value="3"/>
</dbReference>
<dbReference type="InterPro" id="IPR045828">
    <property type="entry name" value="PKD_Bacteroidetes"/>
</dbReference>
<dbReference type="Gene3D" id="2.60.40.10">
    <property type="entry name" value="Immunoglobulins"/>
    <property type="match status" value="3"/>
</dbReference>
<reference evidence="5" key="1">
    <citation type="submission" date="2016-10" db="EMBL/GenBank/DDBJ databases">
        <authorList>
            <person name="Varghese N."/>
            <person name="Submissions S."/>
        </authorList>
    </citation>
    <scope>NUCLEOTIDE SEQUENCE [LARGE SCALE GENOMIC DNA]</scope>
    <source>
        <strain evidence="5">DSM 24536</strain>
    </source>
</reference>
<dbReference type="EMBL" id="FNHH01000012">
    <property type="protein sequence ID" value="SDM44228.1"/>
    <property type="molecule type" value="Genomic_DNA"/>
</dbReference>
<evidence type="ECO:0000313" key="4">
    <source>
        <dbReference type="EMBL" id="SDM44228.1"/>
    </source>
</evidence>
<dbReference type="Pfam" id="PF13573">
    <property type="entry name" value="SprB"/>
    <property type="match status" value="4"/>
</dbReference>
<protein>
    <submittedName>
        <fullName evidence="4">SprB repeat-containing protein</fullName>
    </submittedName>
</protein>
<evidence type="ECO:0000256" key="1">
    <source>
        <dbReference type="SAM" id="Phobius"/>
    </source>
</evidence>
<keyword evidence="1" id="KW-1133">Transmembrane helix</keyword>
<feature type="domain" description="PKD-like" evidence="3">
    <location>
        <begin position="787"/>
        <end position="868"/>
    </location>
</feature>
<gene>
    <name evidence="4" type="ORF">SAMN05421813_11261</name>
</gene>
<dbReference type="InterPro" id="IPR038081">
    <property type="entry name" value="CalX-like_sf"/>
</dbReference>
<dbReference type="InterPro" id="IPR036179">
    <property type="entry name" value="Ig-like_dom_sf"/>
</dbReference>
<accession>A0A1G9T9C5</accession>